<comment type="caution">
    <text evidence="1">The sequence shown here is derived from an EMBL/GenBank/DDBJ whole genome shotgun (WGS) entry which is preliminary data.</text>
</comment>
<organism evidence="1">
    <name type="scientific">Tanacetum cinerariifolium</name>
    <name type="common">Dalmatian daisy</name>
    <name type="synonym">Chrysanthemum cinerariifolium</name>
    <dbReference type="NCBI Taxonomy" id="118510"/>
    <lineage>
        <taxon>Eukaryota</taxon>
        <taxon>Viridiplantae</taxon>
        <taxon>Streptophyta</taxon>
        <taxon>Embryophyta</taxon>
        <taxon>Tracheophyta</taxon>
        <taxon>Spermatophyta</taxon>
        <taxon>Magnoliopsida</taxon>
        <taxon>eudicotyledons</taxon>
        <taxon>Gunneridae</taxon>
        <taxon>Pentapetalae</taxon>
        <taxon>asterids</taxon>
        <taxon>campanulids</taxon>
        <taxon>Asterales</taxon>
        <taxon>Asteraceae</taxon>
        <taxon>Asteroideae</taxon>
        <taxon>Anthemideae</taxon>
        <taxon>Anthemidinae</taxon>
        <taxon>Tanacetum</taxon>
    </lineage>
</organism>
<evidence type="ECO:0000313" key="1">
    <source>
        <dbReference type="EMBL" id="GFB32516.1"/>
    </source>
</evidence>
<sequence length="163" mass="18883">MNWDINIQGHAMYKLVKKLKVLKPHLNKLNWKNGNLFGRVSELKAKLQTIQKDIDKDPTNKSLRAEGIEVLKWRLNKNRIMYVCAEDGKRYDNCEVAEQFGKHFEGFLGINPEVTKMKEDDGVLFDRRISMEEANLMIREIQDDEIKKALFGIDDNKAPGPHG</sequence>
<reference evidence="1" key="1">
    <citation type="journal article" date="2019" name="Sci. Rep.">
        <title>Draft genome of Tanacetum cinerariifolium, the natural source of mosquito coil.</title>
        <authorList>
            <person name="Yamashiro T."/>
            <person name="Shiraishi A."/>
            <person name="Satake H."/>
            <person name="Nakayama K."/>
        </authorList>
    </citation>
    <scope>NUCLEOTIDE SEQUENCE</scope>
</reference>
<dbReference type="AlphaFoldDB" id="A0A699LRR7"/>
<protein>
    <submittedName>
        <fullName evidence="1">Uncharacterized protein</fullName>
    </submittedName>
</protein>
<feature type="non-terminal residue" evidence="1">
    <location>
        <position position="163"/>
    </location>
</feature>
<dbReference type="EMBL" id="BKCJ010602368">
    <property type="protein sequence ID" value="GFB32516.1"/>
    <property type="molecule type" value="Genomic_DNA"/>
</dbReference>
<accession>A0A699LRR7</accession>
<gene>
    <name evidence="1" type="ORF">Tci_704487</name>
</gene>
<proteinExistence type="predicted"/>
<name>A0A699LRR7_TANCI</name>